<dbReference type="CDD" id="cd00075">
    <property type="entry name" value="HATPase"/>
    <property type="match status" value="1"/>
</dbReference>
<dbReference type="Gene3D" id="3.30.565.10">
    <property type="entry name" value="Histidine kinase-like ATPase, C-terminal domain"/>
    <property type="match status" value="1"/>
</dbReference>
<dbReference type="EMBL" id="JAUHJR010000040">
    <property type="protein sequence ID" value="MDN4163619.1"/>
    <property type="molecule type" value="Genomic_DNA"/>
</dbReference>
<dbReference type="InterPro" id="IPR004358">
    <property type="entry name" value="Sig_transdc_His_kin-like_C"/>
</dbReference>
<feature type="non-terminal residue" evidence="5">
    <location>
        <position position="1"/>
    </location>
</feature>
<keyword evidence="6" id="KW-1185">Reference proteome</keyword>
<evidence type="ECO:0000259" key="4">
    <source>
        <dbReference type="Pfam" id="PF02518"/>
    </source>
</evidence>
<dbReference type="InterPro" id="IPR003594">
    <property type="entry name" value="HATPase_dom"/>
</dbReference>
<gene>
    <name evidence="5" type="ORF">QWY29_19810</name>
</gene>
<protein>
    <recommendedName>
        <fullName evidence="2">histidine kinase</fullName>
        <ecNumber evidence="2">2.7.13.3</ecNumber>
    </recommendedName>
</protein>
<dbReference type="InterPro" id="IPR036890">
    <property type="entry name" value="HATPase_C_sf"/>
</dbReference>
<dbReference type="GO" id="GO:0005524">
    <property type="term" value="F:ATP binding"/>
    <property type="evidence" value="ECO:0007669"/>
    <property type="project" value="UniProtKB-KW"/>
</dbReference>
<feature type="domain" description="Histidine kinase/HSP90-like ATPase" evidence="4">
    <location>
        <begin position="8"/>
        <end position="50"/>
    </location>
</feature>
<organism evidence="5 6">
    <name type="scientific">Nocardioides abyssi</name>
    <dbReference type="NCBI Taxonomy" id="3058370"/>
    <lineage>
        <taxon>Bacteria</taxon>
        <taxon>Bacillati</taxon>
        <taxon>Actinomycetota</taxon>
        <taxon>Actinomycetes</taxon>
        <taxon>Propionibacteriales</taxon>
        <taxon>Nocardioidaceae</taxon>
        <taxon>Nocardioides</taxon>
    </lineage>
</organism>
<name>A0ABT8EZZ3_9ACTN</name>
<keyword evidence="5" id="KW-0547">Nucleotide-binding</keyword>
<evidence type="ECO:0000256" key="2">
    <source>
        <dbReference type="ARBA" id="ARBA00012438"/>
    </source>
</evidence>
<comment type="catalytic activity">
    <reaction evidence="1">
        <text>ATP + protein L-histidine = ADP + protein N-phospho-L-histidine.</text>
        <dbReference type="EC" id="2.7.13.3"/>
    </reaction>
</comment>
<dbReference type="Proteomes" id="UP001168537">
    <property type="component" value="Unassembled WGS sequence"/>
</dbReference>
<dbReference type="RefSeq" id="WP_300962958.1">
    <property type="nucleotide sequence ID" value="NZ_JAUHJR010000040.1"/>
</dbReference>
<evidence type="ECO:0000256" key="3">
    <source>
        <dbReference type="ARBA" id="ARBA00023012"/>
    </source>
</evidence>
<comment type="caution">
    <text evidence="5">The sequence shown here is derived from an EMBL/GenBank/DDBJ whole genome shotgun (WGS) entry which is preliminary data.</text>
</comment>
<evidence type="ECO:0000256" key="1">
    <source>
        <dbReference type="ARBA" id="ARBA00000085"/>
    </source>
</evidence>
<dbReference type="EC" id="2.7.13.3" evidence="2"/>
<evidence type="ECO:0000313" key="5">
    <source>
        <dbReference type="EMBL" id="MDN4163619.1"/>
    </source>
</evidence>
<dbReference type="PRINTS" id="PR00344">
    <property type="entry name" value="BCTRLSENSOR"/>
</dbReference>
<sequence>RSAVPDGDEGFGLGLSIVHAIVAAHGGSVAVTDDRPQSPHGARFTITLPTSGASSVLVEEAPWPAS</sequence>
<accession>A0ABT8EZZ3</accession>
<keyword evidence="3" id="KW-0902">Two-component regulatory system</keyword>
<dbReference type="Pfam" id="PF02518">
    <property type="entry name" value="HATPase_c"/>
    <property type="match status" value="1"/>
</dbReference>
<reference evidence="5" key="1">
    <citation type="submission" date="2023-06" db="EMBL/GenBank/DDBJ databases">
        <title>Draft genome sequence of Nocardioides sp. SOB72.</title>
        <authorList>
            <person name="Zhang G."/>
        </authorList>
    </citation>
    <scope>NUCLEOTIDE SEQUENCE</scope>
    <source>
        <strain evidence="5">SOB72</strain>
    </source>
</reference>
<evidence type="ECO:0000313" key="6">
    <source>
        <dbReference type="Proteomes" id="UP001168537"/>
    </source>
</evidence>
<dbReference type="SUPFAM" id="SSF55874">
    <property type="entry name" value="ATPase domain of HSP90 chaperone/DNA topoisomerase II/histidine kinase"/>
    <property type="match status" value="1"/>
</dbReference>
<keyword evidence="5" id="KW-0067">ATP-binding</keyword>
<proteinExistence type="predicted"/>